<dbReference type="InterPro" id="IPR010178">
    <property type="entry name" value="Lit"/>
</dbReference>
<evidence type="ECO:0000256" key="1">
    <source>
        <dbReference type="SAM" id="Phobius"/>
    </source>
</evidence>
<accession>A0A6N9I4Y9</accession>
<dbReference type="Pfam" id="PF07314">
    <property type="entry name" value="Lit"/>
    <property type="match status" value="1"/>
</dbReference>
<name>A0A6N9I4Y9_9LACO</name>
<keyword evidence="1" id="KW-0812">Transmembrane</keyword>
<evidence type="ECO:0000313" key="2">
    <source>
        <dbReference type="EMBL" id="MYV18045.1"/>
    </source>
</evidence>
<comment type="caution">
    <text evidence="2">The sequence shown here is derived from an EMBL/GenBank/DDBJ whole genome shotgun (WGS) entry which is preliminary data.</text>
</comment>
<dbReference type="Proteomes" id="UP000449209">
    <property type="component" value="Unassembled WGS sequence"/>
</dbReference>
<feature type="transmembrane region" description="Helical" evidence="1">
    <location>
        <begin position="14"/>
        <end position="39"/>
    </location>
</feature>
<feature type="transmembrane region" description="Helical" evidence="1">
    <location>
        <begin position="140"/>
        <end position="164"/>
    </location>
</feature>
<reference evidence="2 3" key="1">
    <citation type="journal article" date="2019" name="Appl. Environ. Microbiol.">
        <title>Genetic determinants of hydroxycinnamic acid metabolism in heterofermentative lactobacilli.</title>
        <authorList>
            <person name="Gaur G."/>
            <person name="Oh J.H."/>
            <person name="Filannino P."/>
            <person name="Gobbetti M."/>
            <person name="van Pijkeren J.P."/>
            <person name="Ganzle M.G."/>
        </authorList>
    </citation>
    <scope>NUCLEOTIDE SEQUENCE [LARGE SCALE GENOMIC DNA]</scope>
    <source>
        <strain evidence="2 3">C5</strain>
    </source>
</reference>
<keyword evidence="1" id="KW-1133">Transmembrane helix</keyword>
<sequence length="221" mass="25977">MAVKRMIIKKVNHWLRYLCGWFFILTSSIFLTVHAVWLYRIMLSTTTILHDVNLNRQAMLKNYYQLLHYLDFPWVERLHMSNFTDSAGALKHFADVKTLLLLNNVVLIVTVIVTAWGLWRMYRESRLWQLIIPMRIALPVAPVVAVIMSLNFESFFITFHKLLFRNDDWLFDPNQDAIINALPASFFLACFGLFFVLIETWLIVGMLVGQHNLRHGLVLKH</sequence>
<organism evidence="2 3">
    <name type="scientific">Furfurilactobacillus milii</name>
    <dbReference type="NCBI Taxonomy" id="2888272"/>
    <lineage>
        <taxon>Bacteria</taxon>
        <taxon>Bacillati</taxon>
        <taxon>Bacillota</taxon>
        <taxon>Bacilli</taxon>
        <taxon>Lactobacillales</taxon>
        <taxon>Lactobacillaceae</taxon>
        <taxon>Furfurilactobacillus</taxon>
    </lineage>
</organism>
<protein>
    <submittedName>
        <fullName evidence="2">TIGR01906 family membrane protein</fullName>
    </submittedName>
</protein>
<gene>
    <name evidence="2" type="ORF">GB993_11080</name>
</gene>
<feature type="transmembrane region" description="Helical" evidence="1">
    <location>
        <begin position="100"/>
        <end position="119"/>
    </location>
</feature>
<keyword evidence="1" id="KW-0472">Membrane</keyword>
<feature type="transmembrane region" description="Helical" evidence="1">
    <location>
        <begin position="184"/>
        <end position="208"/>
    </location>
</feature>
<dbReference type="AlphaFoldDB" id="A0A6N9I4Y9"/>
<dbReference type="EMBL" id="WEZQ01000019">
    <property type="protein sequence ID" value="MYV18045.1"/>
    <property type="molecule type" value="Genomic_DNA"/>
</dbReference>
<dbReference type="NCBIfam" id="TIGR01906">
    <property type="entry name" value="integ_TIGR01906"/>
    <property type="match status" value="1"/>
</dbReference>
<proteinExistence type="predicted"/>
<evidence type="ECO:0000313" key="3">
    <source>
        <dbReference type="Proteomes" id="UP000449209"/>
    </source>
</evidence>